<dbReference type="InterPro" id="IPR039349">
    <property type="entry name" value="PRIN2"/>
</dbReference>
<dbReference type="Proteomes" id="UP001443914">
    <property type="component" value="Unassembled WGS sequence"/>
</dbReference>
<accession>A0AAW1HG73</accession>
<reference evidence="1" key="1">
    <citation type="submission" date="2024-03" db="EMBL/GenBank/DDBJ databases">
        <title>WGS assembly of Saponaria officinalis var. Norfolk2.</title>
        <authorList>
            <person name="Jenkins J."/>
            <person name="Shu S."/>
            <person name="Grimwood J."/>
            <person name="Barry K."/>
            <person name="Goodstein D."/>
            <person name="Schmutz J."/>
            <person name="Leebens-Mack J."/>
            <person name="Osbourn A."/>
        </authorList>
    </citation>
    <scope>NUCLEOTIDE SEQUENCE [LARGE SCALE GENOMIC DNA]</scope>
    <source>
        <strain evidence="1">JIC</strain>
    </source>
</reference>
<comment type="caution">
    <text evidence="1">The sequence shown here is derived from an EMBL/GenBank/DDBJ whole genome shotgun (WGS) entry which is preliminary data.</text>
</comment>
<dbReference type="EMBL" id="JBDFQZ010000011">
    <property type="protein sequence ID" value="KAK9675701.1"/>
    <property type="molecule type" value="Genomic_DNA"/>
</dbReference>
<dbReference type="AlphaFoldDB" id="A0AAW1HG73"/>
<keyword evidence="2" id="KW-1185">Reference proteome</keyword>
<evidence type="ECO:0000313" key="2">
    <source>
        <dbReference type="Proteomes" id="UP001443914"/>
    </source>
</evidence>
<evidence type="ECO:0000313" key="1">
    <source>
        <dbReference type="EMBL" id="KAK9675701.1"/>
    </source>
</evidence>
<proteinExistence type="predicted"/>
<sequence length="184" mass="20759">MAWSVVTTPTLSALQFINSSSTSSNSLFPLIFPHAFNNYNNNNYNYKLYTSNLKKQPLNLIKSLNNHIICRASEYKFPDPIPEFADYETEKFKTHMMDKLSKKKRYGDELEEVVGICVEILGKFLHEEYGGPGTLLVLPFSEMAVTVTENGLTGGPQAARAAVKWATANVDKDWKEWTNGNRSP</sequence>
<dbReference type="PANTHER" id="PTHR35987">
    <property type="entry name" value="PROTEIN PLASTID REDOX INSENSITIVE 2, CHLOROPLASTIC-RELATED"/>
    <property type="match status" value="1"/>
</dbReference>
<gene>
    <name evidence="1" type="ORF">RND81_11G024600</name>
</gene>
<organism evidence="1 2">
    <name type="scientific">Saponaria officinalis</name>
    <name type="common">Common soapwort</name>
    <name type="synonym">Lychnis saponaria</name>
    <dbReference type="NCBI Taxonomy" id="3572"/>
    <lineage>
        <taxon>Eukaryota</taxon>
        <taxon>Viridiplantae</taxon>
        <taxon>Streptophyta</taxon>
        <taxon>Embryophyta</taxon>
        <taxon>Tracheophyta</taxon>
        <taxon>Spermatophyta</taxon>
        <taxon>Magnoliopsida</taxon>
        <taxon>eudicotyledons</taxon>
        <taxon>Gunneridae</taxon>
        <taxon>Pentapetalae</taxon>
        <taxon>Caryophyllales</taxon>
        <taxon>Caryophyllaceae</taxon>
        <taxon>Caryophylleae</taxon>
        <taxon>Saponaria</taxon>
    </lineage>
</organism>
<dbReference type="GO" id="GO:0010468">
    <property type="term" value="P:regulation of gene expression"/>
    <property type="evidence" value="ECO:0007669"/>
    <property type="project" value="InterPro"/>
</dbReference>
<protein>
    <submittedName>
        <fullName evidence="1">Uncharacterized protein</fullName>
    </submittedName>
</protein>
<dbReference type="PANTHER" id="PTHR35987:SF2">
    <property type="entry name" value="PROTEIN PLASTID REDOX INSENSITIVE 2, CHLOROPLASTIC"/>
    <property type="match status" value="1"/>
</dbReference>
<name>A0AAW1HG73_SAPOF</name>